<dbReference type="InterPro" id="IPR028098">
    <property type="entry name" value="Glyco_trans_4-like_N"/>
</dbReference>
<keyword evidence="5" id="KW-1185">Reference proteome</keyword>
<keyword evidence="1 4" id="KW-0328">Glycosyltransferase</keyword>
<evidence type="ECO:0000256" key="2">
    <source>
        <dbReference type="ARBA" id="ARBA00022679"/>
    </source>
</evidence>
<dbReference type="InterPro" id="IPR050194">
    <property type="entry name" value="Glycosyltransferase_grp1"/>
</dbReference>
<protein>
    <submittedName>
        <fullName evidence="4">GDP-mannose-dependent alpha-mannosyltransferase</fullName>
        <ecNumber evidence="4">2.4.1.-</ecNumber>
    </submittedName>
</protein>
<dbReference type="Pfam" id="PF13692">
    <property type="entry name" value="Glyco_trans_1_4"/>
    <property type="match status" value="1"/>
</dbReference>
<dbReference type="RefSeq" id="WP_085911338.1">
    <property type="nucleotide sequence ID" value="NZ_AP018920.1"/>
</dbReference>
<feature type="domain" description="Glycosyltransferase subfamily 4-like N-terminal" evidence="3">
    <location>
        <begin position="14"/>
        <end position="193"/>
    </location>
</feature>
<dbReference type="Gene3D" id="3.40.50.2000">
    <property type="entry name" value="Glycogen Phosphorylase B"/>
    <property type="match status" value="2"/>
</dbReference>
<dbReference type="EMBL" id="MIGB01000004">
    <property type="protein sequence ID" value="OSY42769.1"/>
    <property type="molecule type" value="Genomic_DNA"/>
</dbReference>
<dbReference type="PANTHER" id="PTHR45947">
    <property type="entry name" value="SULFOQUINOVOSYL TRANSFERASE SQD2"/>
    <property type="match status" value="1"/>
</dbReference>
<dbReference type="AlphaFoldDB" id="A0A1Y2N6H5"/>
<gene>
    <name evidence="4" type="primary">mgtA_3</name>
    <name evidence="4" type="ORF">BG845_01010</name>
</gene>
<dbReference type="Proteomes" id="UP000194360">
    <property type="component" value="Unassembled WGS sequence"/>
</dbReference>
<dbReference type="GO" id="GO:0016757">
    <property type="term" value="F:glycosyltransferase activity"/>
    <property type="evidence" value="ECO:0007669"/>
    <property type="project" value="UniProtKB-KW"/>
</dbReference>
<dbReference type="SUPFAM" id="SSF53756">
    <property type="entry name" value="UDP-Glycosyltransferase/glycogen phosphorylase"/>
    <property type="match status" value="1"/>
</dbReference>
<proteinExistence type="predicted"/>
<reference evidence="4 5" key="1">
    <citation type="submission" date="2016-09" db="EMBL/GenBank/DDBJ databases">
        <title>Pseudonocardia autotrophica DSM535, a candidate organism with high potential of specific P450 cytochromes.</title>
        <authorList>
            <person name="Grumaz C."/>
            <person name="Vainshtein Y."/>
            <person name="Kirstahler P."/>
            <person name="Sohn K."/>
        </authorList>
    </citation>
    <scope>NUCLEOTIDE SEQUENCE [LARGE SCALE GENOMIC DNA]</scope>
    <source>
        <strain evidence="4 5">DSM 535</strain>
    </source>
</reference>
<dbReference type="GO" id="GO:1901137">
    <property type="term" value="P:carbohydrate derivative biosynthetic process"/>
    <property type="evidence" value="ECO:0007669"/>
    <property type="project" value="UniProtKB-ARBA"/>
</dbReference>
<comment type="caution">
    <text evidence="4">The sequence shown here is derived from an EMBL/GenBank/DDBJ whole genome shotgun (WGS) entry which is preliminary data.</text>
</comment>
<name>A0A1Y2N6H5_PSEAH</name>
<dbReference type="STRING" id="2074.BG845_01010"/>
<dbReference type="Pfam" id="PF13439">
    <property type="entry name" value="Glyco_transf_4"/>
    <property type="match status" value="1"/>
</dbReference>
<evidence type="ECO:0000313" key="5">
    <source>
        <dbReference type="Proteomes" id="UP000194360"/>
    </source>
</evidence>
<evidence type="ECO:0000259" key="3">
    <source>
        <dbReference type="Pfam" id="PF13439"/>
    </source>
</evidence>
<organism evidence="4 5">
    <name type="scientific">Pseudonocardia autotrophica</name>
    <name type="common">Amycolata autotrophica</name>
    <name type="synonym">Nocardia autotrophica</name>
    <dbReference type="NCBI Taxonomy" id="2074"/>
    <lineage>
        <taxon>Bacteria</taxon>
        <taxon>Bacillati</taxon>
        <taxon>Actinomycetota</taxon>
        <taxon>Actinomycetes</taxon>
        <taxon>Pseudonocardiales</taxon>
        <taxon>Pseudonocardiaceae</taxon>
        <taxon>Pseudonocardia</taxon>
    </lineage>
</organism>
<sequence length="406" mass="43259">MRILIGADTYAPDVNGASYFAGRLAAGLGGRGHEVHVACPSRTLRGSCTVVPGTGIVEHRFASLPVPRPTDFRISVRPGLVHRARSLLRQVRPDVVHVQSHLLLGRALIVAAKAVGTPVVATTHVLPDNLVPYLPLGSGGLERARRWFWRTAVDVLGRADIVTAPTSYAARLMERHGVPGPVVTISNGLDLTRFHPDRDGAAFRRRHGLDDRPTVGYLGRLDPEKHLDELLAAVAALRRTTDAQLVIVGDGDRRPQLTALVRGLGLEHSVVMTGRLPDSEIPDAYAAMDVFVNPGTAELQSLVTLEAMATGRPVVAADAGALPHLVQHGRNGYRYPPGAPAVLAGHLDRLLARPDERASAGLQSLQIVGGHALDATLADFETAYTRAGSRPLRGCPAPAGTEVTAW</sequence>
<evidence type="ECO:0000256" key="1">
    <source>
        <dbReference type="ARBA" id="ARBA00022676"/>
    </source>
</evidence>
<evidence type="ECO:0000313" key="4">
    <source>
        <dbReference type="EMBL" id="OSY42769.1"/>
    </source>
</evidence>
<dbReference type="EC" id="2.4.1.-" evidence="4"/>
<accession>A0A1Y2N6H5</accession>
<dbReference type="OrthoDB" id="9802525at2"/>
<keyword evidence="2 4" id="KW-0808">Transferase</keyword>
<dbReference type="PANTHER" id="PTHR45947:SF3">
    <property type="entry name" value="SULFOQUINOVOSYL TRANSFERASE SQD2"/>
    <property type="match status" value="1"/>
</dbReference>